<dbReference type="FunFam" id="2.80.10.50:FF:000012">
    <property type="entry name" value="Protein O-mannosyl-transferase 1"/>
    <property type="match status" value="1"/>
</dbReference>
<feature type="transmembrane region" description="Helical" evidence="18">
    <location>
        <begin position="565"/>
        <end position="585"/>
    </location>
</feature>
<dbReference type="PANTHER" id="PTHR10050">
    <property type="entry name" value="DOLICHYL-PHOSPHATE-MANNOSE--PROTEIN MANNOSYLTRANSFERASE"/>
    <property type="match status" value="1"/>
</dbReference>
<evidence type="ECO:0000259" key="19">
    <source>
        <dbReference type="PROSITE" id="PS50919"/>
    </source>
</evidence>
<evidence type="ECO:0000256" key="1">
    <source>
        <dbReference type="ARBA" id="ARBA00004477"/>
    </source>
</evidence>
<sequence length="720" mass="83483">MWRLEDPRSIVFDELHYGKFASMYMRRTFFFDSHPPLGKQLIALAGYIAGFDGNSQFDRIGGDYTENVPVRALRTVPAFFGSLLIPTVYYLVIELGFTSRTAILAGLLIIFENAYLTQSRFILMESMLIWFSAFGLLAYLKFRKITKSFSTLWWTWLITCSISLTCAICVKYSGIFSAFLVVGLLTSDYWKMISDASLSVVQLLVHLLVRLIAVFVIPICIYLLVFYIHLNILTRAGPHDNIMTSGFQASLEGGLASITKGQPLEIAHGSQITLRHTHGRACWLHSHPHVYPLRYPDKERKFSSTASLLNMFIFTLLIAVTCYSFKDVNNWWIVKRPDVPDLVVSDPIDKIKHGDVVQLIHGMSSRPLNSHDVAAPMSPQNQEVSCYIDYNISFPAQDLWRVEVLNRETEGDIWHTIHSHVRFVHATSGQALKLCLTQNYESKLLLESNCRNGAFNQHEIVTDRVVNQDDTIWNVEEHRYTKKADQKERERDMGMAEFVPLQPTKLTFLEKMWELQYKMFTTNSENVQDHIYSSTASDWLFLTRGIAYWISPHSNAQIHLLGNIAIWYSATFALVLYLSVFVFYLLRRRRQCYDIPEDVWNKFCIAGKVFLLGYFLHFIPYFFVDRTLFLHHYLPAYLFKLLLLVTLIEHVSYLVCLVKYNFLQSLLRRIFIIGIVVWIGIVLYTFRAFVTFCYGTFPLSSQQVLQLRWKDTWDFIIHVP</sequence>
<evidence type="ECO:0000256" key="6">
    <source>
        <dbReference type="ARBA" id="ARBA00022679"/>
    </source>
</evidence>
<evidence type="ECO:0000256" key="17">
    <source>
        <dbReference type="ARBA" id="ARBA00079036"/>
    </source>
</evidence>
<dbReference type="CDD" id="cd23281">
    <property type="entry name" value="beta-trefoil_MIR_POMT1"/>
    <property type="match status" value="1"/>
</dbReference>
<evidence type="ECO:0000256" key="7">
    <source>
        <dbReference type="ARBA" id="ARBA00022692"/>
    </source>
</evidence>
<evidence type="ECO:0000256" key="18">
    <source>
        <dbReference type="SAM" id="Phobius"/>
    </source>
</evidence>
<feature type="transmembrane region" description="Helical" evidence="18">
    <location>
        <begin position="152"/>
        <end position="185"/>
    </location>
</feature>
<feature type="transmembrane region" description="Helical" evidence="18">
    <location>
        <begin position="308"/>
        <end position="326"/>
    </location>
</feature>
<dbReference type="InterPro" id="IPR027005">
    <property type="entry name" value="PMT-like"/>
</dbReference>
<comment type="function">
    <text evidence="14">Rt/POMT1 and tw/POMT2 function as a protein O-mannosyltransferase in association with each other to generate and maintain normal muscle development.</text>
</comment>
<keyword evidence="6" id="KW-0808">Transferase</keyword>
<comment type="pathway">
    <text evidence="2">Protein modification; protein glycosylation.</text>
</comment>
<dbReference type="SUPFAM" id="SSF82109">
    <property type="entry name" value="MIR domain"/>
    <property type="match status" value="1"/>
</dbReference>
<comment type="subcellular location">
    <subcellularLocation>
        <location evidence="1">Endoplasmic reticulum membrane</location>
        <topology evidence="1">Multi-pass membrane protein</topology>
    </subcellularLocation>
</comment>
<dbReference type="AlphaFoldDB" id="A0AAV4NCT1"/>
<comment type="catalytic activity">
    <reaction evidence="13">
        <text>a di-trans,poly-cis-dolichyl beta-D-mannosyl phosphate + L-seryl-[protein] = 3-O-(alpha-D-mannosyl)-L-seryl-[protein] + a di-trans,poly-cis-dolichyl phosphate + H(+)</text>
        <dbReference type="Rhea" id="RHEA:17377"/>
        <dbReference type="Rhea" id="RHEA-COMP:9863"/>
        <dbReference type="Rhea" id="RHEA-COMP:13546"/>
        <dbReference type="Rhea" id="RHEA-COMP:19498"/>
        <dbReference type="Rhea" id="RHEA-COMP:19501"/>
        <dbReference type="ChEBI" id="CHEBI:15378"/>
        <dbReference type="ChEBI" id="CHEBI:29999"/>
        <dbReference type="ChEBI" id="CHEBI:57683"/>
        <dbReference type="ChEBI" id="CHEBI:58211"/>
        <dbReference type="ChEBI" id="CHEBI:137321"/>
        <dbReference type="EC" id="2.4.1.109"/>
    </reaction>
</comment>
<evidence type="ECO:0000256" key="12">
    <source>
        <dbReference type="ARBA" id="ARBA00045085"/>
    </source>
</evidence>
<evidence type="ECO:0000256" key="13">
    <source>
        <dbReference type="ARBA" id="ARBA00045102"/>
    </source>
</evidence>
<accession>A0AAV4NCT1</accession>
<evidence type="ECO:0000256" key="4">
    <source>
        <dbReference type="ARBA" id="ARBA00012839"/>
    </source>
</evidence>
<evidence type="ECO:0000256" key="10">
    <source>
        <dbReference type="ARBA" id="ARBA00022989"/>
    </source>
</evidence>
<dbReference type="InterPro" id="IPR032421">
    <property type="entry name" value="PMT_4TMC"/>
</dbReference>
<comment type="catalytic activity">
    <reaction evidence="12">
        <text>a di-trans,poly-cis-dolichyl beta-D-mannosyl phosphate + L-threonyl-[protein] = 3-O-(alpha-D-mannosyl)-L-threonyl-[protein] + a di-trans,poly-cis-dolichyl phosphate + H(+)</text>
        <dbReference type="Rhea" id="RHEA:53396"/>
        <dbReference type="Rhea" id="RHEA-COMP:11060"/>
        <dbReference type="Rhea" id="RHEA-COMP:13547"/>
        <dbReference type="Rhea" id="RHEA-COMP:19498"/>
        <dbReference type="Rhea" id="RHEA-COMP:19501"/>
        <dbReference type="ChEBI" id="CHEBI:15378"/>
        <dbReference type="ChEBI" id="CHEBI:30013"/>
        <dbReference type="ChEBI" id="CHEBI:57683"/>
        <dbReference type="ChEBI" id="CHEBI:58211"/>
        <dbReference type="ChEBI" id="CHEBI:137323"/>
        <dbReference type="EC" id="2.4.1.109"/>
    </reaction>
</comment>
<comment type="similarity">
    <text evidence="3">Belongs to the glycosyltransferase 39 family.</text>
</comment>
<keyword evidence="5" id="KW-0328">Glycosyltransferase</keyword>
<evidence type="ECO:0000256" key="8">
    <source>
        <dbReference type="ARBA" id="ARBA00022737"/>
    </source>
</evidence>
<keyword evidence="8" id="KW-0677">Repeat</keyword>
<feature type="transmembrane region" description="Helical" evidence="18">
    <location>
        <begin position="205"/>
        <end position="228"/>
    </location>
</feature>
<evidence type="ECO:0000256" key="5">
    <source>
        <dbReference type="ARBA" id="ARBA00022676"/>
    </source>
</evidence>
<feature type="transmembrane region" description="Helical" evidence="18">
    <location>
        <begin position="122"/>
        <end position="140"/>
    </location>
</feature>
<dbReference type="Proteomes" id="UP001054945">
    <property type="component" value="Unassembled WGS sequence"/>
</dbReference>
<gene>
    <name evidence="20" type="primary">rt</name>
    <name evidence="20" type="ORF">CEXT_258291</name>
</gene>
<keyword evidence="7 18" id="KW-0812">Transmembrane</keyword>
<dbReference type="Pfam" id="PF16192">
    <property type="entry name" value="PMT_4TMC"/>
    <property type="match status" value="1"/>
</dbReference>
<keyword evidence="9" id="KW-0256">Endoplasmic reticulum</keyword>
<feature type="transmembrane region" description="Helical" evidence="18">
    <location>
        <begin position="670"/>
        <end position="697"/>
    </location>
</feature>
<name>A0AAV4NCT1_CAEEX</name>
<evidence type="ECO:0000313" key="20">
    <source>
        <dbReference type="EMBL" id="GIX82140.1"/>
    </source>
</evidence>
<feature type="transmembrane region" description="Helical" evidence="18">
    <location>
        <begin position="636"/>
        <end position="658"/>
    </location>
</feature>
<reference evidence="20 21" key="1">
    <citation type="submission" date="2021-06" db="EMBL/GenBank/DDBJ databases">
        <title>Caerostris extrusa draft genome.</title>
        <authorList>
            <person name="Kono N."/>
            <person name="Arakawa K."/>
        </authorList>
    </citation>
    <scope>NUCLEOTIDE SEQUENCE [LARGE SCALE GENOMIC DNA]</scope>
</reference>
<evidence type="ECO:0000256" key="3">
    <source>
        <dbReference type="ARBA" id="ARBA00007222"/>
    </source>
</evidence>
<evidence type="ECO:0000256" key="11">
    <source>
        <dbReference type="ARBA" id="ARBA00023136"/>
    </source>
</evidence>
<dbReference type="Gene3D" id="2.80.10.50">
    <property type="match status" value="1"/>
</dbReference>
<dbReference type="PROSITE" id="PS50919">
    <property type="entry name" value="MIR"/>
    <property type="match status" value="1"/>
</dbReference>
<evidence type="ECO:0000256" key="16">
    <source>
        <dbReference type="ARBA" id="ARBA00073145"/>
    </source>
</evidence>
<feature type="transmembrane region" description="Helical" evidence="18">
    <location>
        <begin position="88"/>
        <end position="110"/>
    </location>
</feature>
<dbReference type="EC" id="2.4.1.109" evidence="4"/>
<evidence type="ECO:0000313" key="21">
    <source>
        <dbReference type="Proteomes" id="UP001054945"/>
    </source>
</evidence>
<feature type="domain" description="MIR" evidence="19">
    <location>
        <begin position="348"/>
        <end position="405"/>
    </location>
</feature>
<dbReference type="InterPro" id="IPR003342">
    <property type="entry name" value="ArnT-like_N"/>
</dbReference>
<keyword evidence="10 18" id="KW-1133">Transmembrane helix</keyword>
<evidence type="ECO:0000256" key="2">
    <source>
        <dbReference type="ARBA" id="ARBA00004922"/>
    </source>
</evidence>
<keyword evidence="21" id="KW-1185">Reference proteome</keyword>
<comment type="caution">
    <text evidence="20">The sequence shown here is derived from an EMBL/GenBank/DDBJ whole genome shotgun (WGS) entry which is preliminary data.</text>
</comment>
<proteinExistence type="inferred from homology"/>
<protein>
    <recommendedName>
        <fullName evidence="16">Protein O-mannosyltransferase 1</fullName>
        <ecNumber evidence="4">2.4.1.109</ecNumber>
    </recommendedName>
    <alternativeName>
        <fullName evidence="17">Protein rotated abdomen</fullName>
    </alternativeName>
</protein>
<dbReference type="EMBL" id="BPLR01003209">
    <property type="protein sequence ID" value="GIX82140.1"/>
    <property type="molecule type" value="Genomic_DNA"/>
</dbReference>
<dbReference type="Pfam" id="PF02366">
    <property type="entry name" value="PMT"/>
    <property type="match status" value="1"/>
</dbReference>
<comment type="subunit">
    <text evidence="15">Interacts with tw/POMT2.</text>
</comment>
<evidence type="ECO:0000256" key="14">
    <source>
        <dbReference type="ARBA" id="ARBA00059310"/>
    </source>
</evidence>
<dbReference type="SMART" id="SM00472">
    <property type="entry name" value="MIR"/>
    <property type="match status" value="3"/>
</dbReference>
<feature type="transmembrane region" description="Helical" evidence="18">
    <location>
        <begin position="605"/>
        <end position="624"/>
    </location>
</feature>
<evidence type="ECO:0000256" key="9">
    <source>
        <dbReference type="ARBA" id="ARBA00022824"/>
    </source>
</evidence>
<organism evidence="20 21">
    <name type="scientific">Caerostris extrusa</name>
    <name type="common">Bark spider</name>
    <name type="synonym">Caerostris bankana</name>
    <dbReference type="NCBI Taxonomy" id="172846"/>
    <lineage>
        <taxon>Eukaryota</taxon>
        <taxon>Metazoa</taxon>
        <taxon>Ecdysozoa</taxon>
        <taxon>Arthropoda</taxon>
        <taxon>Chelicerata</taxon>
        <taxon>Arachnida</taxon>
        <taxon>Araneae</taxon>
        <taxon>Araneomorphae</taxon>
        <taxon>Entelegynae</taxon>
        <taxon>Araneoidea</taxon>
        <taxon>Araneidae</taxon>
        <taxon>Caerostris</taxon>
    </lineage>
</organism>
<dbReference type="InterPro" id="IPR036300">
    <property type="entry name" value="MIR_dom_sf"/>
</dbReference>
<dbReference type="GO" id="GO:0005789">
    <property type="term" value="C:endoplasmic reticulum membrane"/>
    <property type="evidence" value="ECO:0007669"/>
    <property type="project" value="UniProtKB-SubCell"/>
</dbReference>
<dbReference type="InterPro" id="IPR016093">
    <property type="entry name" value="MIR_motif"/>
</dbReference>
<dbReference type="GO" id="GO:0004169">
    <property type="term" value="F:dolichyl-phosphate-mannose-protein mannosyltransferase activity"/>
    <property type="evidence" value="ECO:0007669"/>
    <property type="project" value="UniProtKB-EC"/>
</dbReference>
<keyword evidence="11 18" id="KW-0472">Membrane</keyword>
<dbReference type="PANTHER" id="PTHR10050:SF51">
    <property type="entry name" value="PROTEIN O-MANNOSYL-TRANSFERASE 1"/>
    <property type="match status" value="1"/>
</dbReference>
<evidence type="ECO:0000256" key="15">
    <source>
        <dbReference type="ARBA" id="ARBA00061810"/>
    </source>
</evidence>